<name>A0A1Z3HT02_9CYAN</name>
<dbReference type="Pfam" id="PF23988">
    <property type="entry name" value="DUF7309"/>
    <property type="match status" value="1"/>
</dbReference>
<feature type="domain" description="DUF6930" evidence="1">
    <location>
        <begin position="9"/>
        <end position="138"/>
    </location>
</feature>
<evidence type="ECO:0000259" key="2">
    <source>
        <dbReference type="Pfam" id="PF23988"/>
    </source>
</evidence>
<dbReference type="InterPro" id="IPR055733">
    <property type="entry name" value="DUF7309"/>
</dbReference>
<keyword evidence="4" id="KW-1185">Reference proteome</keyword>
<evidence type="ECO:0000313" key="3">
    <source>
        <dbReference type="EMBL" id="ASC73424.1"/>
    </source>
</evidence>
<dbReference type="STRING" id="1641165.XM38_03645"/>
<evidence type="ECO:0000259" key="1">
    <source>
        <dbReference type="Pfam" id="PF22007"/>
    </source>
</evidence>
<dbReference type="KEGG" id="hhg:XM38_043910"/>
<dbReference type="AlphaFoldDB" id="A0A1Z3HT02"/>
<dbReference type="Proteomes" id="UP000191901">
    <property type="component" value="Chromosome"/>
</dbReference>
<proteinExistence type="predicted"/>
<accession>A0A1Z3HT02</accession>
<feature type="domain" description="DUF7309" evidence="2">
    <location>
        <begin position="155"/>
        <end position="245"/>
    </location>
</feature>
<organism evidence="3 4">
    <name type="scientific">Halomicronema hongdechloris C2206</name>
    <dbReference type="NCBI Taxonomy" id="1641165"/>
    <lineage>
        <taxon>Bacteria</taxon>
        <taxon>Bacillati</taxon>
        <taxon>Cyanobacteriota</taxon>
        <taxon>Cyanophyceae</taxon>
        <taxon>Nodosilineales</taxon>
        <taxon>Nodosilineaceae</taxon>
        <taxon>Halomicronema</taxon>
    </lineage>
</organism>
<reference evidence="3 4" key="1">
    <citation type="journal article" date="2016" name="Biochim. Biophys. Acta">
        <title>Characterization of red-shifted phycobilisomes isolated from the chlorophyll f-containing cyanobacterium Halomicronema hongdechloris.</title>
        <authorList>
            <person name="Li Y."/>
            <person name="Lin Y."/>
            <person name="Garvey C.J."/>
            <person name="Birch D."/>
            <person name="Corkery R.W."/>
            <person name="Loughlin P.C."/>
            <person name="Scheer H."/>
            <person name="Willows R.D."/>
            <person name="Chen M."/>
        </authorList>
    </citation>
    <scope>NUCLEOTIDE SEQUENCE [LARGE SCALE GENOMIC DNA]</scope>
    <source>
        <strain evidence="3 4">C2206</strain>
    </source>
</reference>
<protein>
    <submittedName>
        <fullName evidence="3">Uncharacterized protein</fullName>
    </submittedName>
</protein>
<gene>
    <name evidence="3" type="ORF">XM38_043910</name>
</gene>
<sequence>MSTLNRSTSQRLQRLPKLPSVWEGDRCSMTGSLAAQFDASDDHDPAPTDCILWVDGTQGTVRSLAIVPTDAGPEAMVRTLLQAIEHPQGAADPCRPQKIVVRDRELQFYLRGVLQDLDITVDYGPALPLIDELFQQLQQQVLPERPNLPEPYAQDLMATAMAMWDIAPWQVLNEQQILAVEINAWEVDTLYVSTLGMAGVEYGLLLYRSVTSLRQFRQRVLSGSQSTKQMQEAFLEQDCLFLNFELLDADDGWFSLPQTVTTPGPDAVQPEFGSLHPLEGLRNHLEVEEAFTMMVALEALRRFFKRFYHSLEAVPFPTLDGRYRIENPDPNLSQKTLSVLVKTLPALAQELIQETEVALGGAGDQGQQDFSRTLPVLRDDYIPQGSLVMLTKLPGDWLQQLRQSPQRYLQSMAFRAAAGERSSPQELPVVLIQTSRPKAKTLIENLRHAQGIQAVCFTPGHDFYSGAAYELGLLQTGDDEFHLFAEYLRDDPVDRRSLSRWWQWHQDYQGHCGVVIAAGVTGSASGNPQLKDLCALFETRSCTAEELNIPPLEMQ</sequence>
<dbReference type="InterPro" id="IPR054216">
    <property type="entry name" value="DUF6930"/>
</dbReference>
<dbReference type="Pfam" id="PF22007">
    <property type="entry name" value="DUF6930"/>
    <property type="match status" value="1"/>
</dbReference>
<dbReference type="OrthoDB" id="500911at2"/>
<evidence type="ECO:0000313" key="4">
    <source>
        <dbReference type="Proteomes" id="UP000191901"/>
    </source>
</evidence>
<dbReference type="EMBL" id="CP021983">
    <property type="protein sequence ID" value="ASC73424.1"/>
    <property type="molecule type" value="Genomic_DNA"/>
</dbReference>